<dbReference type="OrthoDB" id="6399850at2"/>
<dbReference type="eggNOG" id="COG2928">
    <property type="taxonomic scope" value="Bacteria"/>
</dbReference>
<dbReference type="EMBL" id="JPRL01000001">
    <property type="protein sequence ID" value="KFF07090.1"/>
    <property type="molecule type" value="Genomic_DNA"/>
</dbReference>
<evidence type="ECO:0000313" key="2">
    <source>
        <dbReference type="EMBL" id="KFF07090.1"/>
    </source>
</evidence>
<protein>
    <recommendedName>
        <fullName evidence="4">Transporter</fullName>
    </recommendedName>
</protein>
<dbReference type="Pfam" id="PF04367">
    <property type="entry name" value="DUF502"/>
    <property type="match status" value="1"/>
</dbReference>
<keyword evidence="1" id="KW-0812">Transmembrane</keyword>
<dbReference type="InterPro" id="IPR007462">
    <property type="entry name" value="COV1-like"/>
</dbReference>
<proteinExistence type="predicted"/>
<keyword evidence="3" id="KW-1185">Reference proteome</keyword>
<evidence type="ECO:0008006" key="4">
    <source>
        <dbReference type="Google" id="ProtNLM"/>
    </source>
</evidence>
<dbReference type="RefSeq" id="WP_035686309.1">
    <property type="nucleotide sequence ID" value="NZ_JPRL01000001.1"/>
</dbReference>
<keyword evidence="1" id="KW-1133">Transmembrane helix</keyword>
<dbReference type="Proteomes" id="UP000028715">
    <property type="component" value="Unassembled WGS sequence"/>
</dbReference>
<name>A0A085ZRM6_9FLAO</name>
<evidence type="ECO:0000313" key="3">
    <source>
        <dbReference type="Proteomes" id="UP000028715"/>
    </source>
</evidence>
<keyword evidence="1" id="KW-0472">Membrane</keyword>
<dbReference type="STRING" id="362418.IW19_16915"/>
<feature type="transmembrane region" description="Helical" evidence="1">
    <location>
        <begin position="49"/>
        <end position="76"/>
    </location>
</feature>
<sequence length="196" mass="21774">MKSILKIIKATFLGGILFLAPLILLIVIFEKGFTLIQKITVPLVSHLPRVHFLGLALQELIGILIIIIICLIAGLLGRTAKAQKLIQKLENGILSFIPGYSFIKKTNENIMGFESNEDLKVVLVPTDAGWQFAFLIEQINENNFSVFIPDAPNPWSGSVCFVEKKDIKEIGITQKEALACIRKLGYGSKELLKNKL</sequence>
<reference evidence="2 3" key="1">
    <citation type="submission" date="2014-07" db="EMBL/GenBank/DDBJ databases">
        <title>Genome of Flavobacterium reichenbachii LMG 25512.</title>
        <authorList>
            <person name="Stropko S.J."/>
            <person name="Pipes S.E."/>
            <person name="Newman J.D."/>
        </authorList>
    </citation>
    <scope>NUCLEOTIDE SEQUENCE [LARGE SCALE GENOMIC DNA]</scope>
    <source>
        <strain evidence="2 3">LMG 25512</strain>
    </source>
</reference>
<accession>A0A085ZRM6</accession>
<gene>
    <name evidence="2" type="ORF">IW19_16915</name>
</gene>
<feature type="transmembrane region" description="Helical" evidence="1">
    <location>
        <begin position="7"/>
        <end position="29"/>
    </location>
</feature>
<dbReference type="AlphaFoldDB" id="A0A085ZRM6"/>
<organism evidence="2 3">
    <name type="scientific">Flavobacterium reichenbachii</name>
    <dbReference type="NCBI Taxonomy" id="362418"/>
    <lineage>
        <taxon>Bacteria</taxon>
        <taxon>Pseudomonadati</taxon>
        <taxon>Bacteroidota</taxon>
        <taxon>Flavobacteriia</taxon>
        <taxon>Flavobacteriales</taxon>
        <taxon>Flavobacteriaceae</taxon>
        <taxon>Flavobacterium</taxon>
    </lineage>
</organism>
<evidence type="ECO:0000256" key="1">
    <source>
        <dbReference type="SAM" id="Phobius"/>
    </source>
</evidence>
<comment type="caution">
    <text evidence="2">The sequence shown here is derived from an EMBL/GenBank/DDBJ whole genome shotgun (WGS) entry which is preliminary data.</text>
</comment>